<dbReference type="OrthoDB" id="70840at2"/>
<dbReference type="EMBL" id="SNWR01000001">
    <property type="protein sequence ID" value="TDO37728.1"/>
    <property type="molecule type" value="Genomic_DNA"/>
</dbReference>
<dbReference type="SUPFAM" id="SSF55729">
    <property type="entry name" value="Acyl-CoA N-acyltransferases (Nat)"/>
    <property type="match status" value="1"/>
</dbReference>
<evidence type="ECO:0000313" key="6">
    <source>
        <dbReference type="Proteomes" id="UP000294901"/>
    </source>
</evidence>
<keyword evidence="1 5" id="KW-0808">Transferase</keyword>
<dbReference type="SUPFAM" id="SSF46785">
    <property type="entry name" value="Winged helix' DNA-binding domain"/>
    <property type="match status" value="1"/>
</dbReference>
<dbReference type="InterPro" id="IPR016181">
    <property type="entry name" value="Acyl_CoA_acyltransferase"/>
</dbReference>
<dbReference type="SMART" id="SM00347">
    <property type="entry name" value="HTH_MARR"/>
    <property type="match status" value="1"/>
</dbReference>
<dbReference type="PROSITE" id="PS50995">
    <property type="entry name" value="HTH_MARR_2"/>
    <property type="match status" value="1"/>
</dbReference>
<sequence length="287" mass="31465">MDQIEVVRDFNRFYTQRLGVLHDHYLGQGRPLGEARLLFEIGAGADLRDLRGRLGLDSGYLSRLLRSLGDQGLVSVGPHPADRRVRVATLTEAGRRERADLESRSRDSVAALLEPLTEEQRARLIEAQERIRRLVRLAGVAIEAVADDDPDGRGCLTAYASELALRFPEGYDPATLTPPGTLGDGTFLLAREEGAPVGCGLWIPSGSFAEIRHLWVSPAARGYGLGARLLRSLEQDAAAHGVTRLRLGTHPALTEAIALYRAAGYREIPSYDTSPYNQLSFEKEVVL</sequence>
<dbReference type="PANTHER" id="PTHR43877">
    <property type="entry name" value="AMINOALKYLPHOSPHONATE N-ACETYLTRANSFERASE-RELATED-RELATED"/>
    <property type="match status" value="1"/>
</dbReference>
<accession>A0A4V6PSU6</accession>
<dbReference type="PROSITE" id="PS51186">
    <property type="entry name" value="GNAT"/>
    <property type="match status" value="1"/>
</dbReference>
<dbReference type="Proteomes" id="UP000294901">
    <property type="component" value="Unassembled WGS sequence"/>
</dbReference>
<dbReference type="GO" id="GO:0016747">
    <property type="term" value="F:acyltransferase activity, transferring groups other than amino-acyl groups"/>
    <property type="evidence" value="ECO:0007669"/>
    <property type="project" value="InterPro"/>
</dbReference>
<evidence type="ECO:0000256" key="1">
    <source>
        <dbReference type="ARBA" id="ARBA00022679"/>
    </source>
</evidence>
<reference evidence="5 6" key="1">
    <citation type="submission" date="2019-03" db="EMBL/GenBank/DDBJ databases">
        <title>Sequencing the genomes of 1000 actinobacteria strains.</title>
        <authorList>
            <person name="Klenk H.-P."/>
        </authorList>
    </citation>
    <scope>NUCLEOTIDE SEQUENCE [LARGE SCALE GENOMIC DNA]</scope>
    <source>
        <strain evidence="5 6">DSM 43805</strain>
    </source>
</reference>
<dbReference type="CDD" id="cd04301">
    <property type="entry name" value="NAT_SF"/>
    <property type="match status" value="1"/>
</dbReference>
<dbReference type="InterPro" id="IPR050832">
    <property type="entry name" value="Bact_Acetyltransf"/>
</dbReference>
<dbReference type="Pfam" id="PF00583">
    <property type="entry name" value="Acetyltransf_1"/>
    <property type="match status" value="1"/>
</dbReference>
<dbReference type="RefSeq" id="WP_133872307.1">
    <property type="nucleotide sequence ID" value="NZ_BOMD01000097.1"/>
</dbReference>
<evidence type="ECO:0000259" key="4">
    <source>
        <dbReference type="PROSITE" id="PS51186"/>
    </source>
</evidence>
<proteinExistence type="predicted"/>
<dbReference type="AlphaFoldDB" id="A0A4V6PSU6"/>
<dbReference type="PANTHER" id="PTHR43877:SF2">
    <property type="entry name" value="AMINOALKYLPHOSPHONATE N-ACETYLTRANSFERASE-RELATED"/>
    <property type="match status" value="1"/>
</dbReference>
<feature type="domain" description="N-acetyltransferase" evidence="4">
    <location>
        <begin position="140"/>
        <end position="286"/>
    </location>
</feature>
<dbReference type="GO" id="GO:0003700">
    <property type="term" value="F:DNA-binding transcription factor activity"/>
    <property type="evidence" value="ECO:0007669"/>
    <property type="project" value="InterPro"/>
</dbReference>
<comment type="caution">
    <text evidence="5">The sequence shown here is derived from an EMBL/GenBank/DDBJ whole genome shotgun (WGS) entry which is preliminary data.</text>
</comment>
<evidence type="ECO:0000313" key="5">
    <source>
        <dbReference type="EMBL" id="TDO37728.1"/>
    </source>
</evidence>
<protein>
    <submittedName>
        <fullName evidence="5">MarR family transcriptional regulator with acetyltransferase activity</fullName>
    </submittedName>
</protein>
<evidence type="ECO:0000259" key="3">
    <source>
        <dbReference type="PROSITE" id="PS50995"/>
    </source>
</evidence>
<dbReference type="InterPro" id="IPR036390">
    <property type="entry name" value="WH_DNA-bd_sf"/>
</dbReference>
<name>A0A4V6PSU6_9ACTN</name>
<evidence type="ECO:0000256" key="2">
    <source>
        <dbReference type="ARBA" id="ARBA00023315"/>
    </source>
</evidence>
<keyword evidence="2" id="KW-0012">Acyltransferase</keyword>
<gene>
    <name evidence="5" type="ORF">C8E87_1361</name>
</gene>
<keyword evidence="6" id="KW-1185">Reference proteome</keyword>
<dbReference type="Gene3D" id="1.10.10.10">
    <property type="entry name" value="Winged helix-like DNA-binding domain superfamily/Winged helix DNA-binding domain"/>
    <property type="match status" value="1"/>
</dbReference>
<organism evidence="5 6">
    <name type="scientific">Paractinoplanes brasiliensis</name>
    <dbReference type="NCBI Taxonomy" id="52695"/>
    <lineage>
        <taxon>Bacteria</taxon>
        <taxon>Bacillati</taxon>
        <taxon>Actinomycetota</taxon>
        <taxon>Actinomycetes</taxon>
        <taxon>Micromonosporales</taxon>
        <taxon>Micromonosporaceae</taxon>
        <taxon>Paractinoplanes</taxon>
    </lineage>
</organism>
<feature type="domain" description="HTH marR-type" evidence="3">
    <location>
        <begin position="1"/>
        <end position="133"/>
    </location>
</feature>
<dbReference type="InterPro" id="IPR000182">
    <property type="entry name" value="GNAT_dom"/>
</dbReference>
<dbReference type="InterPro" id="IPR036388">
    <property type="entry name" value="WH-like_DNA-bd_sf"/>
</dbReference>
<dbReference type="Gene3D" id="3.40.630.30">
    <property type="match status" value="1"/>
</dbReference>
<dbReference type="InterPro" id="IPR000835">
    <property type="entry name" value="HTH_MarR-typ"/>
</dbReference>